<dbReference type="RefSeq" id="WP_126397024.1">
    <property type="nucleotide sequence ID" value="NZ_CP034539.1"/>
</dbReference>
<feature type="transmembrane region" description="Helical" evidence="1">
    <location>
        <begin position="113"/>
        <end position="131"/>
    </location>
</feature>
<feature type="transmembrane region" description="Helical" evidence="1">
    <location>
        <begin position="84"/>
        <end position="101"/>
    </location>
</feature>
<dbReference type="Proteomes" id="UP000280298">
    <property type="component" value="Chromosome"/>
</dbReference>
<evidence type="ECO:0000313" key="3">
    <source>
        <dbReference type="Proteomes" id="UP000280298"/>
    </source>
</evidence>
<dbReference type="KEGG" id="scya:EJ357_41315"/>
<keyword evidence="1" id="KW-0472">Membrane</keyword>
<name>A0A3S9MIU4_9ACTN</name>
<proteinExistence type="predicted"/>
<evidence type="ECO:0000256" key="1">
    <source>
        <dbReference type="SAM" id="Phobius"/>
    </source>
</evidence>
<dbReference type="EMBL" id="CP034539">
    <property type="protein sequence ID" value="AZQ39084.1"/>
    <property type="molecule type" value="Genomic_DNA"/>
</dbReference>
<keyword evidence="3" id="KW-1185">Reference proteome</keyword>
<sequence length="132" mass="14152">MRLTDVEQVQVNVSGAGNVTAGRDIFLHGDIYTVESAEKALSKADKSDIVEAVVAGVRNGYIAPAVATQIAGGAPARRRVGGGALIWPSMIVTFMLVAALSQVNVDWLQTKNYLITGGLIWLAWVSVKRGWW</sequence>
<gene>
    <name evidence="2" type="ORF">EJ357_41315</name>
</gene>
<organism evidence="2 3">
    <name type="scientific">Streptomyces cyaneochromogenes</name>
    <dbReference type="NCBI Taxonomy" id="2496836"/>
    <lineage>
        <taxon>Bacteria</taxon>
        <taxon>Bacillati</taxon>
        <taxon>Actinomycetota</taxon>
        <taxon>Actinomycetes</taxon>
        <taxon>Kitasatosporales</taxon>
        <taxon>Streptomycetaceae</taxon>
        <taxon>Streptomyces</taxon>
    </lineage>
</organism>
<protein>
    <submittedName>
        <fullName evidence="2">Uncharacterized protein</fullName>
    </submittedName>
</protein>
<reference evidence="2 3" key="1">
    <citation type="journal article" date="2019" name="Int. J. Syst. Evol. Microbiol.">
        <title>Streptomyces cyaneochromogenes sp. nov., a blue pigment-producing actinomycete from manganese-contaminated soil.</title>
        <authorList>
            <person name="Tang X."/>
            <person name="Zhao J."/>
            <person name="Li K."/>
            <person name="Chen Z."/>
            <person name="Sun Y."/>
            <person name="Gao J."/>
        </authorList>
    </citation>
    <scope>NUCLEOTIDE SEQUENCE [LARGE SCALE GENOMIC DNA]</scope>
    <source>
        <strain evidence="2 3">MK-45</strain>
    </source>
</reference>
<keyword evidence="1" id="KW-1133">Transmembrane helix</keyword>
<evidence type="ECO:0000313" key="2">
    <source>
        <dbReference type="EMBL" id="AZQ39084.1"/>
    </source>
</evidence>
<keyword evidence="1" id="KW-0812">Transmembrane</keyword>
<accession>A0A3S9MIU4</accession>
<dbReference type="AlphaFoldDB" id="A0A3S9MIU4"/>